<proteinExistence type="predicted"/>
<reference evidence="2" key="1">
    <citation type="journal article" date="2020" name="Nature">
        <title>Giant virus diversity and host interactions through global metagenomics.</title>
        <authorList>
            <person name="Schulz F."/>
            <person name="Roux S."/>
            <person name="Paez-Espino D."/>
            <person name="Jungbluth S."/>
            <person name="Walsh D.A."/>
            <person name="Denef V.J."/>
            <person name="McMahon K.D."/>
            <person name="Konstantinidis K.T."/>
            <person name="Eloe-Fadrosh E.A."/>
            <person name="Kyrpides N.C."/>
            <person name="Woyke T."/>
        </authorList>
    </citation>
    <scope>NUCLEOTIDE SEQUENCE</scope>
    <source>
        <strain evidence="2">GVMAG-M-3300018416-26</strain>
    </source>
</reference>
<organism evidence="2">
    <name type="scientific">viral metagenome</name>
    <dbReference type="NCBI Taxonomy" id="1070528"/>
    <lineage>
        <taxon>unclassified sequences</taxon>
        <taxon>metagenomes</taxon>
        <taxon>organismal metagenomes</taxon>
    </lineage>
</organism>
<keyword evidence="1" id="KW-0812">Transmembrane</keyword>
<keyword evidence="1" id="KW-1133">Transmembrane helix</keyword>
<keyword evidence="1" id="KW-0472">Membrane</keyword>
<evidence type="ECO:0000313" key="2">
    <source>
        <dbReference type="EMBL" id="QHS94187.1"/>
    </source>
</evidence>
<protein>
    <submittedName>
        <fullName evidence="2">Uncharacterized protein</fullName>
    </submittedName>
</protein>
<dbReference type="EMBL" id="MN739217">
    <property type="protein sequence ID" value="QHS94187.1"/>
    <property type="molecule type" value="Genomic_DNA"/>
</dbReference>
<evidence type="ECO:0000256" key="1">
    <source>
        <dbReference type="SAM" id="Phobius"/>
    </source>
</evidence>
<sequence>MFEKLNLFYLVISFCIGIGYIYIITPPPSVVHKFPSPLNTEKLVYRDGDDNCYKYKHESVNCNVSKSNILDQPVMENFQTLKK</sequence>
<dbReference type="AlphaFoldDB" id="A0A6C0BP34"/>
<feature type="transmembrane region" description="Helical" evidence="1">
    <location>
        <begin position="7"/>
        <end position="25"/>
    </location>
</feature>
<name>A0A6C0BP34_9ZZZZ</name>
<accession>A0A6C0BP34</accession>